<evidence type="ECO:0000256" key="4">
    <source>
        <dbReference type="ARBA" id="ARBA00022833"/>
    </source>
</evidence>
<feature type="domain" description="Peptidase M3A/M3B catalytic" evidence="7">
    <location>
        <begin position="199"/>
        <end position="579"/>
    </location>
</feature>
<organism evidence="9 10">
    <name type="scientific">Anaerococcus tetradius</name>
    <dbReference type="NCBI Taxonomy" id="33036"/>
    <lineage>
        <taxon>Bacteria</taxon>
        <taxon>Bacillati</taxon>
        <taxon>Bacillota</taxon>
        <taxon>Tissierellia</taxon>
        <taxon>Tissierellales</taxon>
        <taxon>Peptoniphilaceae</taxon>
        <taxon>Anaerococcus</taxon>
    </lineage>
</organism>
<accession>A0A133KHU8</accession>
<evidence type="ECO:0000256" key="1">
    <source>
        <dbReference type="ARBA" id="ARBA00022670"/>
    </source>
</evidence>
<keyword evidence="5 6" id="KW-0482">Metalloprotease</keyword>
<keyword evidence="2 6" id="KW-0479">Metal-binding</keyword>
<keyword evidence="4 6" id="KW-0862">Zinc</keyword>
<dbReference type="Gene3D" id="1.20.140.70">
    <property type="entry name" value="Oligopeptidase f, N-terminal domain"/>
    <property type="match status" value="1"/>
</dbReference>
<keyword evidence="10" id="KW-1185">Reference proteome</keyword>
<dbReference type="PATRIC" id="fig|33036.3.peg.172"/>
<feature type="domain" description="Oligopeptidase F N-terminal" evidence="8">
    <location>
        <begin position="111"/>
        <end position="176"/>
    </location>
</feature>
<dbReference type="PANTHER" id="PTHR11804">
    <property type="entry name" value="PROTEASE M3 THIMET OLIGOPEPTIDASE-RELATED"/>
    <property type="match status" value="1"/>
</dbReference>
<evidence type="ECO:0000256" key="2">
    <source>
        <dbReference type="ARBA" id="ARBA00022723"/>
    </source>
</evidence>
<comment type="caution">
    <text evidence="9">The sequence shown here is derived from an EMBL/GenBank/DDBJ whole genome shotgun (WGS) entry which is preliminary data.</text>
</comment>
<dbReference type="RefSeq" id="WP_004836645.1">
    <property type="nucleotide sequence ID" value="NZ_CAMUDP010000022.1"/>
</dbReference>
<dbReference type="EC" id="3.4.24.-" evidence="6"/>
<dbReference type="AlphaFoldDB" id="A0A133KHU8"/>
<comment type="cofactor">
    <cofactor evidence="6">
        <name>Zn(2+)</name>
        <dbReference type="ChEBI" id="CHEBI:29105"/>
    </cofactor>
    <text evidence="6">Binds 1 zinc ion.</text>
</comment>
<dbReference type="Pfam" id="PF08439">
    <property type="entry name" value="Peptidase_M3_N"/>
    <property type="match status" value="1"/>
</dbReference>
<name>A0A133KHU8_9FIRM</name>
<gene>
    <name evidence="9" type="ORF">HMPREF3200_00169</name>
</gene>
<dbReference type="Proteomes" id="UP000070383">
    <property type="component" value="Unassembled WGS sequence"/>
</dbReference>
<comment type="function">
    <text evidence="6">Has oligopeptidase activity and degrades a variety of small bioactive peptides.</text>
</comment>
<dbReference type="OrthoDB" id="9766487at2"/>
<evidence type="ECO:0000259" key="7">
    <source>
        <dbReference type="Pfam" id="PF01432"/>
    </source>
</evidence>
<evidence type="ECO:0000313" key="9">
    <source>
        <dbReference type="EMBL" id="KWZ79111.1"/>
    </source>
</evidence>
<dbReference type="InterPro" id="IPR042088">
    <property type="entry name" value="OligoPept_F_C"/>
</dbReference>
<dbReference type="GO" id="GO:0004222">
    <property type="term" value="F:metalloendopeptidase activity"/>
    <property type="evidence" value="ECO:0007669"/>
    <property type="project" value="UniProtKB-UniRule"/>
</dbReference>
<dbReference type="NCBIfam" id="TIGR00181">
    <property type="entry name" value="pepF"/>
    <property type="match status" value="1"/>
</dbReference>
<dbReference type="InterPro" id="IPR045090">
    <property type="entry name" value="Pept_M3A_M3B"/>
</dbReference>
<evidence type="ECO:0000256" key="6">
    <source>
        <dbReference type="RuleBase" id="RU368091"/>
    </source>
</evidence>
<keyword evidence="1 6" id="KW-0645">Protease</keyword>
<protein>
    <recommendedName>
        <fullName evidence="6">Oligopeptidase F</fullName>
        <ecNumber evidence="6">3.4.24.-</ecNumber>
    </recommendedName>
</protein>
<evidence type="ECO:0000256" key="5">
    <source>
        <dbReference type="ARBA" id="ARBA00023049"/>
    </source>
</evidence>
<dbReference type="InterPro" id="IPR013647">
    <property type="entry name" value="OligopepF_N_dom"/>
</dbReference>
<evidence type="ECO:0000256" key="3">
    <source>
        <dbReference type="ARBA" id="ARBA00022801"/>
    </source>
</evidence>
<dbReference type="CDD" id="cd09609">
    <property type="entry name" value="M3B_PepF"/>
    <property type="match status" value="1"/>
</dbReference>
<keyword evidence="3 6" id="KW-0378">Hydrolase</keyword>
<sequence>MKKRSEVDIKETWKLEDMYANDEAFYKEIEGLKQKASDFSNNFKNIESLEDLYKSLKAYSEIDAIIDCLGTFAGISMEVDTSDQGPIKRYANFTNDLSKISSKLSFYEPSLAKLDKNILEEAIKAYPEFAYFLEKIEKKKAHMLTDEAEALLASLEPSLDAPYKNYNDMRYGDMAFENFQYQGEEIILDHNTFEEYLEADPRTDLRREAFKRYHDVLRKYENADASVYNNQVTTEKRLADIRGYESVFHYLLARQDVDFEIYEKQLDTIMEKLAPHMRKYAQIIKRHYGLEEMTYADLKLGIDPSYELEVDIDKAREYILDGLSPLGDEYVSYLDKAFADRWIDYAQNTGKRTGAFCASPYKSHPYIMTCYNNAMSQVMTLAHELGHACQGIYSNSNQEALVSNMSMYFVEAPSTANEITMERYLLKKAKDKREKLWVLSTMIGKTYYHNFVTHFLEASFQRDVYRAVERGESLGAADFNRIFKENLEKFWKDSVKLDEGSELTWMRQPHYYMGLYPYTYSAGLTIGTIISDKIVNGDDEDRKRWIEVLKLGGSKGPIELAKEAGVDMTNTHALEEAIAFIGSIIDQIDELLEELDMYK</sequence>
<evidence type="ECO:0000313" key="10">
    <source>
        <dbReference type="Proteomes" id="UP000070383"/>
    </source>
</evidence>
<dbReference type="InterPro" id="IPR004438">
    <property type="entry name" value="Peptidase_M3B"/>
</dbReference>
<dbReference type="InterPro" id="IPR001567">
    <property type="entry name" value="Pept_M3A_M3B_dom"/>
</dbReference>
<dbReference type="Pfam" id="PF01432">
    <property type="entry name" value="Peptidase_M3"/>
    <property type="match status" value="1"/>
</dbReference>
<proteinExistence type="inferred from homology"/>
<dbReference type="Gene3D" id="1.10.1370.20">
    <property type="entry name" value="Oligoendopeptidase f, C-terminal domain"/>
    <property type="match status" value="1"/>
</dbReference>
<dbReference type="EMBL" id="LRPM01000005">
    <property type="protein sequence ID" value="KWZ79111.1"/>
    <property type="molecule type" value="Genomic_DNA"/>
</dbReference>
<dbReference type="GO" id="GO:0006508">
    <property type="term" value="P:proteolysis"/>
    <property type="evidence" value="ECO:0007669"/>
    <property type="project" value="UniProtKB-KW"/>
</dbReference>
<dbReference type="SUPFAM" id="SSF55486">
    <property type="entry name" value="Metalloproteases ('zincins'), catalytic domain"/>
    <property type="match status" value="1"/>
</dbReference>
<dbReference type="GO" id="GO:0006518">
    <property type="term" value="P:peptide metabolic process"/>
    <property type="evidence" value="ECO:0007669"/>
    <property type="project" value="TreeGrafter"/>
</dbReference>
<dbReference type="GO" id="GO:0046872">
    <property type="term" value="F:metal ion binding"/>
    <property type="evidence" value="ECO:0007669"/>
    <property type="project" value="UniProtKB-UniRule"/>
</dbReference>
<evidence type="ECO:0000259" key="8">
    <source>
        <dbReference type="Pfam" id="PF08439"/>
    </source>
</evidence>
<dbReference type="InterPro" id="IPR034009">
    <property type="entry name" value="M3B_PepF_4"/>
</dbReference>
<dbReference type="PANTHER" id="PTHR11804:SF45">
    <property type="entry name" value="SIMILAR TO OLIGOENDOPEPTIDASE"/>
    <property type="match status" value="1"/>
</dbReference>
<reference evidence="10" key="1">
    <citation type="submission" date="2016-01" db="EMBL/GenBank/DDBJ databases">
        <authorList>
            <person name="Mitreva M."/>
            <person name="Pepin K.H."/>
            <person name="Mihindukulasuriya K.A."/>
            <person name="Fulton R."/>
            <person name="Fronick C."/>
            <person name="O'Laughlin M."/>
            <person name="Miner T."/>
            <person name="Herter B."/>
            <person name="Rosa B.A."/>
            <person name="Cordes M."/>
            <person name="Tomlinson C."/>
            <person name="Wollam A."/>
            <person name="Palsikar V.B."/>
            <person name="Mardis E.R."/>
            <person name="Wilson R.K."/>
        </authorList>
    </citation>
    <scope>NUCLEOTIDE SEQUENCE [LARGE SCALE GENOMIC DNA]</scope>
    <source>
        <strain evidence="10">MJR8151</strain>
    </source>
</reference>
<dbReference type="STRING" id="33036.HMPREF3200_00169"/>
<comment type="similarity">
    <text evidence="6">Belongs to the peptidase M3B family.</text>
</comment>